<keyword evidence="4" id="KW-1185">Reference proteome</keyword>
<sequence length="873" mass="97982">MGKNRRNKSSATGIAIENYHPGCVWKWNLLHLLKYNHWYHVKKRLPHNRRAGGGHATGNEKLQAQNEGGMGNIVDGKMMMTQPTPATKNSVTTRIKALISEEIYRLKGHHHRSSSCPVRSHLSRTDSIHHLEPSNDDQLFGLTLDDLSANFVDQNNVSSYATFLPDTMVPNFYEEPVNTDKICEEYRALLTSDDLGFNQVNVNGEQRIDDDMLSMEKLDDTKHSLSQKRLILAMEPTTDASLQQSKELLDAPDLILYDSGSLLSNHFLSKPEFHAGMGLTKSGSFPLPGSADRRDPGPSKLMQKSVSKQPGPSIAAAYRADGLKLNQAMAEIVDNCSSGSSKHLKDHHGNKIVIKRFKDLKQKIRHAIKESKKERHRITMDGILHKVPHSQLFSKDLKKDIKNRLKESAMKREGGRGSPRNSYESDHSVCSIFKNEGCHKRTPSLDESLDRYCQSYDSSFKRQAKNHLEEKSKLRTEEAALPTKTALKTLGRIFSSPELRSYEYSCEDSPEPRTVVDDIVSKRSKFDKQKGTDTDLDIGSECYSNLDAPVKSEIQESFVDIGEVYSIIEQQVGSTSVDSDADAKENVIVDDLGNWVTGDNVPSIEHDISPPTCELVEPKDTNYQGVTTNTAEISTSEETDIGYIETDADVKLKHIPSGGLDSLANQQQESDMDTPRASENGEETLSKHQGSNILHLQLNAKDKLKFNYVRDVLKLSGFSGNEPLGTWHSNEQPVDPRVYEEVEDCILLGPNSHKNEEGGNCDDLVLFDIINEVLIEIYENAYTYYPKPLSSLSHIRPMPLGYHVLEEVWAQITWYLSSTPEADQSLDYVVTRDLSKNDGWMNLQFDSECVGLQLEDMIFYDLLAEVCGLELSC</sequence>
<comment type="caution">
    <text evidence="3">The sequence shown here is derived from an EMBL/GenBank/DDBJ whole genome shotgun (WGS) entry which is preliminary data.</text>
</comment>
<gene>
    <name evidence="3" type="ORF">CFOL_v3_12960</name>
</gene>
<proteinExistence type="predicted"/>
<evidence type="ECO:0000313" key="3">
    <source>
        <dbReference type="EMBL" id="GAV69459.1"/>
    </source>
</evidence>
<evidence type="ECO:0000313" key="4">
    <source>
        <dbReference type="Proteomes" id="UP000187406"/>
    </source>
</evidence>
<dbReference type="FunCoup" id="A0A1Q3BNI9">
    <property type="interactions" value="210"/>
</dbReference>
<dbReference type="PANTHER" id="PTHR47071">
    <property type="entry name" value="PROTEIN TRM32"/>
    <property type="match status" value="1"/>
</dbReference>
<name>A0A1Q3BNI9_CEPFO</name>
<dbReference type="STRING" id="3775.A0A1Q3BNI9"/>
<accession>A0A1Q3BNI9</accession>
<dbReference type="EMBL" id="BDDD01000725">
    <property type="protein sequence ID" value="GAV69459.1"/>
    <property type="molecule type" value="Genomic_DNA"/>
</dbReference>
<dbReference type="OrthoDB" id="758104at2759"/>
<dbReference type="PANTHER" id="PTHR47071:SF9">
    <property type="entry name" value="TRM32-LIKE PROTEIN (DUF3741)"/>
    <property type="match status" value="1"/>
</dbReference>
<dbReference type="Pfam" id="PF14309">
    <property type="entry name" value="DUF4378"/>
    <property type="match status" value="1"/>
</dbReference>
<feature type="region of interest" description="Disordered" evidence="1">
    <location>
        <begin position="655"/>
        <end position="689"/>
    </location>
</feature>
<reference evidence="3" key="1">
    <citation type="journal article" date="2017" name="Nat. Ecol. Evol.">
        <title>Genome of the pitcher plant Cephalotus reveals genetic changes associated with carnivory.</title>
        <authorList>
            <person name="Fukushima K."/>
            <person name="Fang X."/>
            <person name="Alvarez-Ponce D."/>
            <person name="Cai H."/>
            <person name="Carretero-Paulet L."/>
            <person name="Chen C."/>
            <person name="Chang T."/>
            <person name="Farr K.M."/>
            <person name="Fujita T."/>
            <person name="Hiwatashi Y."/>
            <person name="Hoshi Y."/>
            <person name="Imai T."/>
            <person name="Kasahara M."/>
            <person name="Librado P."/>
            <person name="Mao L."/>
            <person name="Mori H."/>
            <person name="Nishiyama T."/>
            <person name="Nozawa M."/>
            <person name="Palfalvi G."/>
            <person name="Pollard S.T."/>
            <person name="Rozas J."/>
            <person name="Sanchez-Gracia A."/>
            <person name="Sankoff D."/>
            <person name="Shibata T.F."/>
            <person name="Shigenobu S."/>
            <person name="Sumikawa N."/>
            <person name="Uzawa T."/>
            <person name="Xie M."/>
            <person name="Zheng C."/>
            <person name="Pollock D.D."/>
            <person name="Albert V.A."/>
            <person name="Li S."/>
            <person name="Hasebe M."/>
        </authorList>
    </citation>
    <scope>NUCLEOTIDE SEQUENCE</scope>
    <source>
        <strain evidence="3">St1</strain>
    </source>
</reference>
<dbReference type="InParanoid" id="A0A1Q3BNI9"/>
<feature type="region of interest" description="Disordered" evidence="1">
    <location>
        <begin position="406"/>
        <end position="425"/>
    </location>
</feature>
<dbReference type="InterPro" id="IPR044257">
    <property type="entry name" value="TRM32-like"/>
</dbReference>
<feature type="domain" description="DUF4378" evidence="2">
    <location>
        <begin position="706"/>
        <end position="865"/>
    </location>
</feature>
<protein>
    <submittedName>
        <fullName evidence="3">DUF4378 domain-containing protein</fullName>
    </submittedName>
</protein>
<organism evidence="3 4">
    <name type="scientific">Cephalotus follicularis</name>
    <name type="common">Albany pitcher plant</name>
    <dbReference type="NCBI Taxonomy" id="3775"/>
    <lineage>
        <taxon>Eukaryota</taxon>
        <taxon>Viridiplantae</taxon>
        <taxon>Streptophyta</taxon>
        <taxon>Embryophyta</taxon>
        <taxon>Tracheophyta</taxon>
        <taxon>Spermatophyta</taxon>
        <taxon>Magnoliopsida</taxon>
        <taxon>eudicotyledons</taxon>
        <taxon>Gunneridae</taxon>
        <taxon>Pentapetalae</taxon>
        <taxon>rosids</taxon>
        <taxon>fabids</taxon>
        <taxon>Oxalidales</taxon>
        <taxon>Cephalotaceae</taxon>
        <taxon>Cephalotus</taxon>
    </lineage>
</organism>
<dbReference type="Proteomes" id="UP000187406">
    <property type="component" value="Unassembled WGS sequence"/>
</dbReference>
<feature type="compositionally biased region" description="Basic and acidic residues" evidence="1">
    <location>
        <begin position="406"/>
        <end position="415"/>
    </location>
</feature>
<dbReference type="InterPro" id="IPR025486">
    <property type="entry name" value="DUF4378"/>
</dbReference>
<evidence type="ECO:0000256" key="1">
    <source>
        <dbReference type="SAM" id="MobiDB-lite"/>
    </source>
</evidence>
<dbReference type="AlphaFoldDB" id="A0A1Q3BNI9"/>
<evidence type="ECO:0000259" key="2">
    <source>
        <dbReference type="Pfam" id="PF14309"/>
    </source>
</evidence>
<feature type="region of interest" description="Disordered" evidence="1">
    <location>
        <begin position="284"/>
        <end position="310"/>
    </location>
</feature>